<keyword evidence="2" id="KW-1003">Cell membrane</keyword>
<proteinExistence type="predicted"/>
<accession>A0A9N9S5B3</accession>
<evidence type="ECO:0008006" key="11">
    <source>
        <dbReference type="Google" id="ProtNLM"/>
    </source>
</evidence>
<gene>
    <name evidence="9" type="ORF">CHIRRI_LOCUS12412</name>
</gene>
<dbReference type="PANTHER" id="PTHR42643:SF38">
    <property type="entry name" value="IONOTROPIC RECEPTOR 100A"/>
    <property type="match status" value="1"/>
</dbReference>
<comment type="subcellular location">
    <subcellularLocation>
        <location evidence="1">Cell membrane</location>
        <topology evidence="1">Multi-pass membrane protein</topology>
    </subcellularLocation>
</comment>
<dbReference type="GO" id="GO:0005886">
    <property type="term" value="C:plasma membrane"/>
    <property type="evidence" value="ECO:0007669"/>
    <property type="project" value="UniProtKB-SubCell"/>
</dbReference>
<protein>
    <recommendedName>
        <fullName evidence="11">Ionotropic receptor</fullName>
    </recommendedName>
</protein>
<dbReference type="InterPro" id="IPR052192">
    <property type="entry name" value="Insect_Ionotropic_Sensory_Rcpt"/>
</dbReference>
<dbReference type="Gene3D" id="1.10.287.70">
    <property type="match status" value="2"/>
</dbReference>
<feature type="transmembrane region" description="Helical" evidence="8">
    <location>
        <begin position="730"/>
        <end position="750"/>
    </location>
</feature>
<feature type="transmembrane region" description="Helical" evidence="8">
    <location>
        <begin position="793"/>
        <end position="817"/>
    </location>
</feature>
<keyword evidence="6" id="KW-0675">Receptor</keyword>
<evidence type="ECO:0000256" key="4">
    <source>
        <dbReference type="ARBA" id="ARBA00022989"/>
    </source>
</evidence>
<keyword evidence="5 8" id="KW-0472">Membrane</keyword>
<organism evidence="9 10">
    <name type="scientific">Chironomus riparius</name>
    <dbReference type="NCBI Taxonomy" id="315576"/>
    <lineage>
        <taxon>Eukaryota</taxon>
        <taxon>Metazoa</taxon>
        <taxon>Ecdysozoa</taxon>
        <taxon>Arthropoda</taxon>
        <taxon>Hexapoda</taxon>
        <taxon>Insecta</taxon>
        <taxon>Pterygota</taxon>
        <taxon>Neoptera</taxon>
        <taxon>Endopterygota</taxon>
        <taxon>Diptera</taxon>
        <taxon>Nematocera</taxon>
        <taxon>Chironomoidea</taxon>
        <taxon>Chironomidae</taxon>
        <taxon>Chironominae</taxon>
        <taxon>Chironomus</taxon>
    </lineage>
</organism>
<evidence type="ECO:0000313" key="9">
    <source>
        <dbReference type="EMBL" id="CAG9809591.1"/>
    </source>
</evidence>
<evidence type="ECO:0000256" key="2">
    <source>
        <dbReference type="ARBA" id="ARBA00022475"/>
    </source>
</evidence>
<dbReference type="Proteomes" id="UP001153620">
    <property type="component" value="Chromosome 3"/>
</dbReference>
<evidence type="ECO:0000256" key="6">
    <source>
        <dbReference type="ARBA" id="ARBA00023170"/>
    </source>
</evidence>
<evidence type="ECO:0000256" key="7">
    <source>
        <dbReference type="ARBA" id="ARBA00023180"/>
    </source>
</evidence>
<feature type="transmembrane region" description="Helical" evidence="8">
    <location>
        <begin position="212"/>
        <end position="236"/>
    </location>
</feature>
<dbReference type="AlphaFoldDB" id="A0A9N9S5B3"/>
<evidence type="ECO:0000313" key="10">
    <source>
        <dbReference type="Proteomes" id="UP001153620"/>
    </source>
</evidence>
<feature type="transmembrane region" description="Helical" evidence="8">
    <location>
        <begin position="979"/>
        <end position="1001"/>
    </location>
</feature>
<keyword evidence="3 8" id="KW-0812">Transmembrane</keyword>
<evidence type="ECO:0000256" key="1">
    <source>
        <dbReference type="ARBA" id="ARBA00004651"/>
    </source>
</evidence>
<dbReference type="OrthoDB" id="6353409at2759"/>
<reference evidence="9" key="1">
    <citation type="submission" date="2022-01" db="EMBL/GenBank/DDBJ databases">
        <authorList>
            <person name="King R."/>
        </authorList>
    </citation>
    <scope>NUCLEOTIDE SEQUENCE</scope>
</reference>
<evidence type="ECO:0000256" key="8">
    <source>
        <dbReference type="SAM" id="Phobius"/>
    </source>
</evidence>
<evidence type="ECO:0000256" key="5">
    <source>
        <dbReference type="ARBA" id="ARBA00023136"/>
    </source>
</evidence>
<dbReference type="PANTHER" id="PTHR42643">
    <property type="entry name" value="IONOTROPIC RECEPTOR 20A-RELATED"/>
    <property type="match status" value="1"/>
</dbReference>
<name>A0A9N9S5B3_9DIPT</name>
<evidence type="ECO:0000256" key="3">
    <source>
        <dbReference type="ARBA" id="ARBA00022692"/>
    </source>
</evidence>
<keyword evidence="10" id="KW-1185">Reference proteome</keyword>
<feature type="transmembrane region" description="Helical" evidence="8">
    <location>
        <begin position="762"/>
        <end position="781"/>
    </location>
</feature>
<dbReference type="EMBL" id="OU895879">
    <property type="protein sequence ID" value="CAG9809591.1"/>
    <property type="molecule type" value="Genomic_DNA"/>
</dbReference>
<feature type="transmembrane region" description="Helical" evidence="8">
    <location>
        <begin position="400"/>
        <end position="423"/>
    </location>
</feature>
<feature type="transmembrane region" description="Helical" evidence="8">
    <location>
        <begin position="150"/>
        <end position="169"/>
    </location>
</feature>
<reference evidence="9" key="2">
    <citation type="submission" date="2022-10" db="EMBL/GenBank/DDBJ databases">
        <authorList>
            <consortium name="ENA_rothamsted_submissions"/>
            <consortium name="culmorum"/>
            <person name="King R."/>
        </authorList>
    </citation>
    <scope>NUCLEOTIDE SEQUENCE</scope>
</reference>
<sequence length="1045" mass="122061">MCNKPVAVVKDTFNLATRKWEFNLTADFEKFHNFQNCDLKIGFDPEFRELGRKDELDREIKGIFVSLFNIIGEKGNFIPRPIIFQQNESYPLRSHANFASGIDIYSDVKSLLVPTHHVTTTFDQIDMIFKVTPSEKYTNFEKMALPFDDATWVLLLVTFFIAFSVIFMVNQLPMKFQEIMYGSEVKMPAFNIIGTFFGISQTRLPTSNFPRMILAFFVYFCLVIRTAYQGVAYDMLTNDIRRPKISQLVDLYAGNYTIYTLNQTNFVVPLRNMIDGSKKIQIKVFDSMTRFQRSFCQNINDSSKKIAYFVPHTAATEYDFECKSAGHQLDQILYSTHIGYAVYRNNFIYDLLQNVTQQLIPAGIPQHLAKLNQWIIFKSHKEIAYKSPSVLTIDDLRTGFLLWMVACCITIGVFVIINLNGVLMQYEEYSTTQSFIDVIHELYIKSQITFDVIFIGYSSNDFEIEIDDILKSIEEKVLIGSIYFVTYNNVKIYSLNQSAILFFKSYQDLNFFNSNARLTNRYPKKLAFLIHVEILTRPEFLVKLTNPVQLDPDVGHISLYQYFLVQNYTTMYLMTFEWFTPRQCNIHQGIKIDEFDMITQKWKWNLNYQFVKFKNFHGCLLVTGSEDGFQDMAYIDSLDLKTKGFIVDYTRIIAENGNFTAYHRFLKSNLKSDINSANQGLLVNIFPQFKSMTLNELHLTTVFEQSDMIFLITPSEKYSNFEKMAMPFDLSTWILLFTTFSIAFTVIFIVNQMSRSIQNIVYGINVKMPAFNMIGTFFGISQFKLPKSNFSRMILINFVYFCLIIRTAYQGVFYDMFTTDIRKPSIKTIKQVYENNFTIVALALDDYVRPLYTFSETNVRPRIIQFKTDFEIMIFYCQQIQNSSAKLAFFLPHTELDELYSKCKVRGRKLRQNLYSNYLALGVLRNNFIYHLMQDVIDQLIPSGIPQYLIKFYDWIHSRDKRFIFVKIPKVLTLKDLEFGFLCWAAACSTSTAIFLIEIVYKFCLKFEERECTTLAAAVKKRERKRSLTLDNYPLSMDVMEVIGK</sequence>
<keyword evidence="7" id="KW-0325">Glycoprotein</keyword>
<keyword evidence="4 8" id="KW-1133">Transmembrane helix</keyword>